<dbReference type="EMBL" id="QDEB01030046">
    <property type="protein sequence ID" value="RZC39974.1"/>
    <property type="molecule type" value="Genomic_DNA"/>
</dbReference>
<sequence length="127" mass="14596">MAEEEERVEPRRSARLALTEIHFNESSHETPNKNVSADELVIIQRGPRRKPVMWSPVEQDRTPPRKTSKDNTPVETLPKRPSLNPKLRRRLILSPTKNSCNLGNVIAKKLRSLPRFSQELSQEAPQL</sequence>
<dbReference type="OrthoDB" id="10061064at2759"/>
<dbReference type="STRING" id="1661398.A0A482W4H5"/>
<proteinExistence type="predicted"/>
<keyword evidence="3" id="KW-1185">Reference proteome</keyword>
<evidence type="ECO:0000256" key="1">
    <source>
        <dbReference type="SAM" id="MobiDB-lite"/>
    </source>
</evidence>
<evidence type="ECO:0000313" key="2">
    <source>
        <dbReference type="EMBL" id="RZC39974.1"/>
    </source>
</evidence>
<gene>
    <name evidence="2" type="ORF">BDFB_002635</name>
</gene>
<feature type="region of interest" description="Disordered" evidence="1">
    <location>
        <begin position="46"/>
        <end position="86"/>
    </location>
</feature>
<comment type="caution">
    <text evidence="2">The sequence shown here is derived from an EMBL/GenBank/DDBJ whole genome shotgun (WGS) entry which is preliminary data.</text>
</comment>
<organism evidence="2 3">
    <name type="scientific">Asbolus verrucosus</name>
    <name type="common">Desert ironclad beetle</name>
    <dbReference type="NCBI Taxonomy" id="1661398"/>
    <lineage>
        <taxon>Eukaryota</taxon>
        <taxon>Metazoa</taxon>
        <taxon>Ecdysozoa</taxon>
        <taxon>Arthropoda</taxon>
        <taxon>Hexapoda</taxon>
        <taxon>Insecta</taxon>
        <taxon>Pterygota</taxon>
        <taxon>Neoptera</taxon>
        <taxon>Endopterygota</taxon>
        <taxon>Coleoptera</taxon>
        <taxon>Polyphaga</taxon>
        <taxon>Cucujiformia</taxon>
        <taxon>Tenebrionidae</taxon>
        <taxon>Pimeliinae</taxon>
        <taxon>Asbolus</taxon>
    </lineage>
</organism>
<dbReference type="Proteomes" id="UP000292052">
    <property type="component" value="Unassembled WGS sequence"/>
</dbReference>
<accession>A0A482W4H5</accession>
<name>A0A482W4H5_ASBVE</name>
<reference evidence="2 3" key="1">
    <citation type="submission" date="2017-03" db="EMBL/GenBank/DDBJ databases">
        <title>Genome of the blue death feigning beetle - Asbolus verrucosus.</title>
        <authorList>
            <person name="Rider S.D."/>
        </authorList>
    </citation>
    <scope>NUCLEOTIDE SEQUENCE [LARGE SCALE GENOMIC DNA]</scope>
    <source>
        <strain evidence="2">Butters</strain>
        <tissue evidence="2">Head and leg muscle</tissue>
    </source>
</reference>
<feature type="compositionally biased region" description="Basic and acidic residues" evidence="1">
    <location>
        <begin position="58"/>
        <end position="69"/>
    </location>
</feature>
<dbReference type="AlphaFoldDB" id="A0A482W4H5"/>
<evidence type="ECO:0000313" key="3">
    <source>
        <dbReference type="Proteomes" id="UP000292052"/>
    </source>
</evidence>
<protein>
    <submittedName>
        <fullName evidence="2">Uncharacterized protein</fullName>
    </submittedName>
</protein>